<keyword evidence="3" id="KW-1185">Reference proteome</keyword>
<dbReference type="Gene3D" id="3.30.530.20">
    <property type="match status" value="1"/>
</dbReference>
<evidence type="ECO:0000313" key="2">
    <source>
        <dbReference type="EMBL" id="MFC3961741.1"/>
    </source>
</evidence>
<dbReference type="InterPro" id="IPR047137">
    <property type="entry name" value="ORF3"/>
</dbReference>
<comment type="caution">
    <text evidence="2">The sequence shown here is derived from an EMBL/GenBank/DDBJ whole genome shotgun (WGS) entry which is preliminary data.</text>
</comment>
<evidence type="ECO:0000313" key="3">
    <source>
        <dbReference type="Proteomes" id="UP001595696"/>
    </source>
</evidence>
<dbReference type="CDD" id="cd07817">
    <property type="entry name" value="SRPBCC_8"/>
    <property type="match status" value="1"/>
</dbReference>
<organism evidence="2 3">
    <name type="scientific">Nocardia jiangsuensis</name>
    <dbReference type="NCBI Taxonomy" id="1691563"/>
    <lineage>
        <taxon>Bacteria</taxon>
        <taxon>Bacillati</taxon>
        <taxon>Actinomycetota</taxon>
        <taxon>Actinomycetes</taxon>
        <taxon>Mycobacteriales</taxon>
        <taxon>Nocardiaceae</taxon>
        <taxon>Nocardia</taxon>
    </lineage>
</organism>
<dbReference type="PANTHER" id="PTHR33824:SF7">
    <property type="entry name" value="POLYKETIDE CYCLASE_DEHYDRASE AND LIPID TRANSPORT SUPERFAMILY PROTEIN"/>
    <property type="match status" value="1"/>
</dbReference>
<sequence>MSTMTAAVDVEVPIRTAYNQWTQFESFPHFMEGVEEIRQLDDKHTHWRIKVGPVTKEFDATITEQHPDERVAWKSDSGPEHAGVITFHRLDDTHTRVTAQIDVDPDGFLEQVADKTGVLKHRINGDLDRFKAFIEKQGHETGAWRGDVPRPDQQAPGVI</sequence>
<name>A0ABV8DNT0_9NOCA</name>
<accession>A0ABV8DNT0</accession>
<dbReference type="SUPFAM" id="SSF55961">
    <property type="entry name" value="Bet v1-like"/>
    <property type="match status" value="1"/>
</dbReference>
<evidence type="ECO:0000259" key="1">
    <source>
        <dbReference type="Pfam" id="PF03364"/>
    </source>
</evidence>
<dbReference type="Proteomes" id="UP001595696">
    <property type="component" value="Unassembled WGS sequence"/>
</dbReference>
<dbReference type="Pfam" id="PF03364">
    <property type="entry name" value="Polyketide_cyc"/>
    <property type="match status" value="1"/>
</dbReference>
<reference evidence="3" key="1">
    <citation type="journal article" date="2019" name="Int. J. Syst. Evol. Microbiol.">
        <title>The Global Catalogue of Microorganisms (GCM) 10K type strain sequencing project: providing services to taxonomists for standard genome sequencing and annotation.</title>
        <authorList>
            <consortium name="The Broad Institute Genomics Platform"/>
            <consortium name="The Broad Institute Genome Sequencing Center for Infectious Disease"/>
            <person name="Wu L."/>
            <person name="Ma J."/>
        </authorList>
    </citation>
    <scope>NUCLEOTIDE SEQUENCE [LARGE SCALE GENOMIC DNA]</scope>
    <source>
        <strain evidence="3">CGMCC 4.7330</strain>
    </source>
</reference>
<dbReference type="InterPro" id="IPR023393">
    <property type="entry name" value="START-like_dom_sf"/>
</dbReference>
<dbReference type="EMBL" id="JBHSAX010000006">
    <property type="protein sequence ID" value="MFC3961741.1"/>
    <property type="molecule type" value="Genomic_DNA"/>
</dbReference>
<feature type="domain" description="Coenzyme Q-binding protein COQ10 START" evidence="1">
    <location>
        <begin position="10"/>
        <end position="124"/>
    </location>
</feature>
<dbReference type="RefSeq" id="WP_378611496.1">
    <property type="nucleotide sequence ID" value="NZ_JBHSAX010000006.1"/>
</dbReference>
<gene>
    <name evidence="2" type="ORF">ACFO0B_07045</name>
</gene>
<dbReference type="PANTHER" id="PTHR33824">
    <property type="entry name" value="POLYKETIDE CYCLASE/DEHYDRASE AND LIPID TRANSPORT SUPERFAMILY PROTEIN"/>
    <property type="match status" value="1"/>
</dbReference>
<proteinExistence type="predicted"/>
<dbReference type="InterPro" id="IPR005031">
    <property type="entry name" value="COQ10_START"/>
</dbReference>
<protein>
    <submittedName>
        <fullName evidence="2">SRPBCC family protein</fullName>
    </submittedName>
</protein>